<dbReference type="GO" id="GO:0008270">
    <property type="term" value="F:zinc ion binding"/>
    <property type="evidence" value="ECO:0007669"/>
    <property type="project" value="InterPro"/>
</dbReference>
<dbReference type="Pfam" id="PF04082">
    <property type="entry name" value="Fungal_trans"/>
    <property type="match status" value="1"/>
</dbReference>
<evidence type="ECO:0000313" key="9">
    <source>
        <dbReference type="Proteomes" id="UP001140094"/>
    </source>
</evidence>
<feature type="domain" description="Xylanolytic transcriptional activator regulatory" evidence="7">
    <location>
        <begin position="172"/>
        <end position="386"/>
    </location>
</feature>
<evidence type="ECO:0000256" key="6">
    <source>
        <dbReference type="SAM" id="MobiDB-lite"/>
    </source>
</evidence>
<protein>
    <recommendedName>
        <fullName evidence="7">Xylanolytic transcriptional activator regulatory domain-containing protein</fullName>
    </recommendedName>
</protein>
<feature type="compositionally biased region" description="Low complexity" evidence="6">
    <location>
        <begin position="709"/>
        <end position="720"/>
    </location>
</feature>
<feature type="region of interest" description="Disordered" evidence="6">
    <location>
        <begin position="772"/>
        <end position="802"/>
    </location>
</feature>
<dbReference type="InterPro" id="IPR050815">
    <property type="entry name" value="TF_fung"/>
</dbReference>
<evidence type="ECO:0000256" key="4">
    <source>
        <dbReference type="ARBA" id="ARBA00023163"/>
    </source>
</evidence>
<dbReference type="AlphaFoldDB" id="A0A9W8HWK3"/>
<dbReference type="EMBL" id="JANBUO010001889">
    <property type="protein sequence ID" value="KAJ2796470.1"/>
    <property type="molecule type" value="Genomic_DNA"/>
</dbReference>
<dbReference type="InterPro" id="IPR007219">
    <property type="entry name" value="XnlR_reg_dom"/>
</dbReference>
<evidence type="ECO:0000256" key="2">
    <source>
        <dbReference type="ARBA" id="ARBA00022723"/>
    </source>
</evidence>
<proteinExistence type="predicted"/>
<feature type="region of interest" description="Disordered" evidence="6">
    <location>
        <begin position="535"/>
        <end position="567"/>
    </location>
</feature>
<dbReference type="OrthoDB" id="39175at2759"/>
<dbReference type="GO" id="GO:0000981">
    <property type="term" value="F:DNA-binding transcription factor activity, RNA polymerase II-specific"/>
    <property type="evidence" value="ECO:0007669"/>
    <property type="project" value="InterPro"/>
</dbReference>
<keyword evidence="9" id="KW-1185">Reference proteome</keyword>
<comment type="caution">
    <text evidence="8">The sequence shown here is derived from an EMBL/GenBank/DDBJ whole genome shotgun (WGS) entry which is preliminary data.</text>
</comment>
<feature type="compositionally biased region" description="Pro residues" evidence="6">
    <location>
        <begin position="121"/>
        <end position="133"/>
    </location>
</feature>
<feature type="region of interest" description="Disordered" evidence="6">
    <location>
        <begin position="680"/>
        <end position="729"/>
    </location>
</feature>
<keyword evidence="2" id="KW-0479">Metal-binding</keyword>
<dbReference type="PANTHER" id="PTHR47338">
    <property type="entry name" value="ZN(II)2CYS6 TRANSCRIPTION FACTOR (EUROFUNG)-RELATED"/>
    <property type="match status" value="1"/>
</dbReference>
<dbReference type="PANTHER" id="PTHR47338:SF5">
    <property type="entry name" value="ZN(II)2CYS6 TRANSCRIPTION FACTOR (EUROFUNG)"/>
    <property type="match status" value="1"/>
</dbReference>
<dbReference type="GO" id="GO:0006351">
    <property type="term" value="P:DNA-templated transcription"/>
    <property type="evidence" value="ECO:0007669"/>
    <property type="project" value="InterPro"/>
</dbReference>
<gene>
    <name evidence="8" type="ORF">H4R20_005521</name>
</gene>
<feature type="compositionally biased region" description="Polar residues" evidence="6">
    <location>
        <begin position="547"/>
        <end position="557"/>
    </location>
</feature>
<evidence type="ECO:0000256" key="1">
    <source>
        <dbReference type="ARBA" id="ARBA00004123"/>
    </source>
</evidence>
<sequence length="875" mass="97517">NQPPVTATESVGSIAIPEDVDVHRLWAELTGLRNLELPPDLAALAANAATQSQDTLPATNAPQFDFLNMTSMQSLAPVPQLPNAGSAAFDSGLFASNYAFPHFDVGSPPQSAGVTSQPTSTQPPPPPPPPDSPPSSSHKSTADDPSTLEQSVDLRTNGLSISRTADEEGVRAYFIYVHPWLPILHRPTFERQIADGSVDRLLYYSVQAISARFREKTSEKQPRKPFRRGRRYARAARALLPAALRDAKLSTLQAVTILAQYMSSSGKWQEGAAYEKLAVRLAYVGQYHLLDEEFLVPPVANNMGIYESGWAEHSHPARLEVLSRPGGVVAHEQRRRAWWAVFQLERFNGLAMGRPPMIKRGWHWVWLPCSEELWARDDPAGPLSWEMGLAADSTAKRGPDAVSHHCRVDLVLSLVMGQLAEQRTAMFRLFFPRVDCGTLFYDNLPTHSLPWNERLQRLQTAVASVERRVRQWHVELDRYADTFSSRRHANFEIMGASCLIHLYAVVLQIREHLFEDLLVSVSASTVSRDAAKQSDYRGFSGNRESDYQSSASDNDYTPMTAGDGGSCDSRNSSVDLAAAFERHMGLPFEHSTYQRGYVAKARRPPLNSAFVRDLDLLAQRCWLRALAMSDEIARLLHVHWLGPLEKRASAAPHSDNSIGGFQEEAAAPLSVFDEQLVPTPANQETRRSSIDQHQKQPKGDSEVWTLGATESTEQTQSTQENPRKESAANTSLPVCDPLIAERFKLLSPQTPYHLFVAGKVQAARLKQAVTARARSQCEDSDSRMDVDPANGEDSSRKAGVEEDEEVVSDAIRRINDIWESQGADADIKAIERRLDDIIVALEYCQLFWFSLDFAAHLKYLRDEASKPLLHNVYRE</sequence>
<dbReference type="Proteomes" id="UP001140094">
    <property type="component" value="Unassembled WGS sequence"/>
</dbReference>
<keyword evidence="3" id="KW-0805">Transcription regulation</keyword>
<organism evidence="8 9">
    <name type="scientific">Coemansia guatemalensis</name>
    <dbReference type="NCBI Taxonomy" id="2761395"/>
    <lineage>
        <taxon>Eukaryota</taxon>
        <taxon>Fungi</taxon>
        <taxon>Fungi incertae sedis</taxon>
        <taxon>Zoopagomycota</taxon>
        <taxon>Kickxellomycotina</taxon>
        <taxon>Kickxellomycetes</taxon>
        <taxon>Kickxellales</taxon>
        <taxon>Kickxellaceae</taxon>
        <taxon>Coemansia</taxon>
    </lineage>
</organism>
<dbReference type="GO" id="GO:0005634">
    <property type="term" value="C:nucleus"/>
    <property type="evidence" value="ECO:0007669"/>
    <property type="project" value="UniProtKB-SubCell"/>
</dbReference>
<evidence type="ECO:0000256" key="5">
    <source>
        <dbReference type="ARBA" id="ARBA00023242"/>
    </source>
</evidence>
<dbReference type="GO" id="GO:0003677">
    <property type="term" value="F:DNA binding"/>
    <property type="evidence" value="ECO:0007669"/>
    <property type="project" value="InterPro"/>
</dbReference>
<feature type="non-terminal residue" evidence="8">
    <location>
        <position position="1"/>
    </location>
</feature>
<evidence type="ECO:0000256" key="3">
    <source>
        <dbReference type="ARBA" id="ARBA00023015"/>
    </source>
</evidence>
<evidence type="ECO:0000313" key="8">
    <source>
        <dbReference type="EMBL" id="KAJ2796470.1"/>
    </source>
</evidence>
<comment type="subcellular location">
    <subcellularLocation>
        <location evidence="1">Nucleus</location>
    </subcellularLocation>
</comment>
<feature type="compositionally biased region" description="Basic and acidic residues" evidence="6">
    <location>
        <begin position="775"/>
        <end position="786"/>
    </location>
</feature>
<keyword evidence="4" id="KW-0804">Transcription</keyword>
<feature type="region of interest" description="Disordered" evidence="6">
    <location>
        <begin position="105"/>
        <end position="155"/>
    </location>
</feature>
<feature type="compositionally biased region" description="Basic and acidic residues" evidence="6">
    <location>
        <begin position="684"/>
        <end position="701"/>
    </location>
</feature>
<keyword evidence="5" id="KW-0539">Nucleus</keyword>
<reference evidence="8" key="1">
    <citation type="submission" date="2022-07" db="EMBL/GenBank/DDBJ databases">
        <title>Phylogenomic reconstructions and comparative analyses of Kickxellomycotina fungi.</title>
        <authorList>
            <person name="Reynolds N.K."/>
            <person name="Stajich J.E."/>
            <person name="Barry K."/>
            <person name="Grigoriev I.V."/>
            <person name="Crous P."/>
            <person name="Smith M.E."/>
        </authorList>
    </citation>
    <scope>NUCLEOTIDE SEQUENCE</scope>
    <source>
        <strain evidence="8">NRRL 1565</strain>
    </source>
</reference>
<evidence type="ECO:0000259" key="7">
    <source>
        <dbReference type="Pfam" id="PF04082"/>
    </source>
</evidence>
<feature type="compositionally biased region" description="Polar residues" evidence="6">
    <location>
        <begin position="143"/>
        <end position="155"/>
    </location>
</feature>
<accession>A0A9W8HWK3</accession>
<dbReference type="CDD" id="cd12148">
    <property type="entry name" value="fungal_TF_MHR"/>
    <property type="match status" value="1"/>
</dbReference>
<name>A0A9W8HWK3_9FUNG</name>